<dbReference type="PANTHER" id="PTHR37755">
    <property type="entry name" value="PROTEIN TIC 56, CHLOROPLASTIC"/>
    <property type="match status" value="1"/>
</dbReference>
<evidence type="ECO:0000259" key="2">
    <source>
        <dbReference type="Pfam" id="PF14237"/>
    </source>
</evidence>
<dbReference type="PANTHER" id="PTHR37755:SF1">
    <property type="entry name" value="PROTEIN TIC 56, CHLOROPLASTIC"/>
    <property type="match status" value="1"/>
</dbReference>
<evidence type="ECO:0000256" key="1">
    <source>
        <dbReference type="SAM" id="MobiDB-lite"/>
    </source>
</evidence>
<dbReference type="Proteomes" id="UP000001514">
    <property type="component" value="Unassembled WGS sequence"/>
</dbReference>
<gene>
    <name evidence="3" type="ORF">SELMODRAFT_76814</name>
</gene>
<feature type="domain" description="GYF" evidence="2">
    <location>
        <begin position="227"/>
        <end position="277"/>
    </location>
</feature>
<dbReference type="eggNOG" id="ENOG502QR08">
    <property type="taxonomic scope" value="Eukaryota"/>
</dbReference>
<sequence>MGIPIPFFRRGAGSDASPPQSRRKKKPPATLRELANETIEEWKSRHPIHPDDMKRRMERYRWEVRNRPDYTKSPEVEEEMARVKDPFGHALKKMNPEEREEALKMKEIWENSFEYKFEQRCLQLEKEWTELEMERNSTPARKEDTKMWRSLPPVPGPRGIPLVRKALSGENEAAGRIMDFLKEHLFGLWGYRQRPYPPDRPIDAQQAFGFKWLHKRYADFTMRSGGWYYKDRLGRTRGPMELVNMQTAWAGGLIDKNTFIWGEDMDEWAPIGMVYGLERCINRWDIKMVTLGLALVYKLSRGIPLTTPRKGHEPKTLQQLQNEALEDRERQRAVLRLNGGVWPGEREPTHTVFLWAGGSQLSDHLNRFSETMPDKFISYHMRKKLMKLCPALRPKDFINIEKVMDALTYQADWYREPLGTFNSRPDFEKEWFKAVKVRFFCGC</sequence>
<dbReference type="GO" id="GO:0009706">
    <property type="term" value="C:chloroplast inner membrane"/>
    <property type="evidence" value="ECO:0000318"/>
    <property type="project" value="GO_Central"/>
</dbReference>
<dbReference type="InterPro" id="IPR025640">
    <property type="entry name" value="GYF_2"/>
</dbReference>
<accession>D8QRJ2</accession>
<keyword evidence="4" id="KW-1185">Reference proteome</keyword>
<dbReference type="AlphaFoldDB" id="D8QRJ2"/>
<evidence type="ECO:0000313" key="4">
    <source>
        <dbReference type="Proteomes" id="UP000001514"/>
    </source>
</evidence>
<dbReference type="Gramene" id="EFJ37261">
    <property type="protein sequence ID" value="EFJ37261"/>
    <property type="gene ID" value="SELMODRAFT_76814"/>
</dbReference>
<feature type="region of interest" description="Disordered" evidence="1">
    <location>
        <begin position="1"/>
        <end position="31"/>
    </location>
</feature>
<dbReference type="Pfam" id="PF14237">
    <property type="entry name" value="GYF_2"/>
    <property type="match status" value="1"/>
</dbReference>
<name>D8QRJ2_SELML</name>
<reference evidence="3 4" key="1">
    <citation type="journal article" date="2011" name="Science">
        <title>The Selaginella genome identifies genetic changes associated with the evolution of vascular plants.</title>
        <authorList>
            <person name="Banks J.A."/>
            <person name="Nishiyama T."/>
            <person name="Hasebe M."/>
            <person name="Bowman J.L."/>
            <person name="Gribskov M."/>
            <person name="dePamphilis C."/>
            <person name="Albert V.A."/>
            <person name="Aono N."/>
            <person name="Aoyama T."/>
            <person name="Ambrose B.A."/>
            <person name="Ashton N.W."/>
            <person name="Axtell M.J."/>
            <person name="Barker E."/>
            <person name="Barker M.S."/>
            <person name="Bennetzen J.L."/>
            <person name="Bonawitz N.D."/>
            <person name="Chapple C."/>
            <person name="Cheng C."/>
            <person name="Correa L.G."/>
            <person name="Dacre M."/>
            <person name="DeBarry J."/>
            <person name="Dreyer I."/>
            <person name="Elias M."/>
            <person name="Engstrom E.M."/>
            <person name="Estelle M."/>
            <person name="Feng L."/>
            <person name="Finet C."/>
            <person name="Floyd S.K."/>
            <person name="Frommer W.B."/>
            <person name="Fujita T."/>
            <person name="Gramzow L."/>
            <person name="Gutensohn M."/>
            <person name="Harholt J."/>
            <person name="Hattori M."/>
            <person name="Heyl A."/>
            <person name="Hirai T."/>
            <person name="Hiwatashi Y."/>
            <person name="Ishikawa M."/>
            <person name="Iwata M."/>
            <person name="Karol K.G."/>
            <person name="Koehler B."/>
            <person name="Kolukisaoglu U."/>
            <person name="Kubo M."/>
            <person name="Kurata T."/>
            <person name="Lalonde S."/>
            <person name="Li K."/>
            <person name="Li Y."/>
            <person name="Litt A."/>
            <person name="Lyons E."/>
            <person name="Manning G."/>
            <person name="Maruyama T."/>
            <person name="Michael T.P."/>
            <person name="Mikami K."/>
            <person name="Miyazaki S."/>
            <person name="Morinaga S."/>
            <person name="Murata T."/>
            <person name="Mueller-Roeber B."/>
            <person name="Nelson D.R."/>
            <person name="Obara M."/>
            <person name="Oguri Y."/>
            <person name="Olmstead R.G."/>
            <person name="Onodera N."/>
            <person name="Petersen B.L."/>
            <person name="Pils B."/>
            <person name="Prigge M."/>
            <person name="Rensing S.A."/>
            <person name="Riano-Pachon D.M."/>
            <person name="Roberts A.W."/>
            <person name="Sato Y."/>
            <person name="Scheller H.V."/>
            <person name="Schulz B."/>
            <person name="Schulz C."/>
            <person name="Shakirov E.V."/>
            <person name="Shibagaki N."/>
            <person name="Shinohara N."/>
            <person name="Shippen D.E."/>
            <person name="Soerensen I."/>
            <person name="Sotooka R."/>
            <person name="Sugimoto N."/>
            <person name="Sugita M."/>
            <person name="Sumikawa N."/>
            <person name="Tanurdzic M."/>
            <person name="Theissen G."/>
            <person name="Ulvskov P."/>
            <person name="Wakazuki S."/>
            <person name="Weng J.K."/>
            <person name="Willats W.W."/>
            <person name="Wipf D."/>
            <person name="Wolf P.G."/>
            <person name="Yang L."/>
            <person name="Zimmer A.D."/>
            <person name="Zhu Q."/>
            <person name="Mitros T."/>
            <person name="Hellsten U."/>
            <person name="Loque D."/>
            <person name="Otillar R."/>
            <person name="Salamov A."/>
            <person name="Schmutz J."/>
            <person name="Shapiro H."/>
            <person name="Lindquist E."/>
            <person name="Lucas S."/>
            <person name="Rokhsar D."/>
            <person name="Grigoriev I.V."/>
        </authorList>
    </citation>
    <scope>NUCLEOTIDE SEQUENCE [LARGE SCALE GENOMIC DNA]</scope>
</reference>
<dbReference type="STRING" id="88036.D8QRJ2"/>
<dbReference type="FunCoup" id="D8QRJ2">
    <property type="interactions" value="1454"/>
</dbReference>
<protein>
    <recommendedName>
        <fullName evidence="2">GYF domain-containing protein</fullName>
    </recommendedName>
</protein>
<dbReference type="HOGENOM" id="CLU_038987_1_0_1"/>
<dbReference type="KEGG" id="smo:SELMODRAFT_76814"/>
<proteinExistence type="predicted"/>
<dbReference type="GO" id="GO:0045037">
    <property type="term" value="P:protein import into chloroplast stroma"/>
    <property type="evidence" value="ECO:0000318"/>
    <property type="project" value="GO_Central"/>
</dbReference>
<dbReference type="OMA" id="FDPFESW"/>
<evidence type="ECO:0000313" key="3">
    <source>
        <dbReference type="EMBL" id="EFJ37261.1"/>
    </source>
</evidence>
<organism evidence="4">
    <name type="scientific">Selaginella moellendorffii</name>
    <name type="common">Spikemoss</name>
    <dbReference type="NCBI Taxonomy" id="88036"/>
    <lineage>
        <taxon>Eukaryota</taxon>
        <taxon>Viridiplantae</taxon>
        <taxon>Streptophyta</taxon>
        <taxon>Embryophyta</taxon>
        <taxon>Tracheophyta</taxon>
        <taxon>Lycopodiopsida</taxon>
        <taxon>Selaginellales</taxon>
        <taxon>Selaginellaceae</taxon>
        <taxon>Selaginella</taxon>
    </lineage>
</organism>
<dbReference type="OrthoDB" id="523541at2759"/>
<dbReference type="InParanoid" id="D8QRJ2"/>
<dbReference type="EMBL" id="GL377566">
    <property type="protein sequence ID" value="EFJ37261.1"/>
    <property type="molecule type" value="Genomic_DNA"/>
</dbReference>
<dbReference type="InterPro" id="IPR037471">
    <property type="entry name" value="TIC56"/>
</dbReference>